<organism evidence="1 2">
    <name type="scientific">Dreissena polymorpha</name>
    <name type="common">Zebra mussel</name>
    <name type="synonym">Mytilus polymorpha</name>
    <dbReference type="NCBI Taxonomy" id="45954"/>
    <lineage>
        <taxon>Eukaryota</taxon>
        <taxon>Metazoa</taxon>
        <taxon>Spiralia</taxon>
        <taxon>Lophotrochozoa</taxon>
        <taxon>Mollusca</taxon>
        <taxon>Bivalvia</taxon>
        <taxon>Autobranchia</taxon>
        <taxon>Heteroconchia</taxon>
        <taxon>Euheterodonta</taxon>
        <taxon>Imparidentia</taxon>
        <taxon>Neoheterodontei</taxon>
        <taxon>Myida</taxon>
        <taxon>Dreissenoidea</taxon>
        <taxon>Dreissenidae</taxon>
        <taxon>Dreissena</taxon>
    </lineage>
</organism>
<gene>
    <name evidence="1" type="ORF">DPMN_089253</name>
</gene>
<keyword evidence="2" id="KW-1185">Reference proteome</keyword>
<proteinExistence type="predicted"/>
<dbReference type="Proteomes" id="UP000828390">
    <property type="component" value="Unassembled WGS sequence"/>
</dbReference>
<name>A0A9D4QYN5_DREPO</name>
<evidence type="ECO:0000313" key="1">
    <source>
        <dbReference type="EMBL" id="KAH3846945.1"/>
    </source>
</evidence>
<reference evidence="1" key="1">
    <citation type="journal article" date="2019" name="bioRxiv">
        <title>The Genome of the Zebra Mussel, Dreissena polymorpha: A Resource for Invasive Species Research.</title>
        <authorList>
            <person name="McCartney M.A."/>
            <person name="Auch B."/>
            <person name="Kono T."/>
            <person name="Mallez S."/>
            <person name="Zhang Y."/>
            <person name="Obille A."/>
            <person name="Becker A."/>
            <person name="Abrahante J.E."/>
            <person name="Garbe J."/>
            <person name="Badalamenti J.P."/>
            <person name="Herman A."/>
            <person name="Mangelson H."/>
            <person name="Liachko I."/>
            <person name="Sullivan S."/>
            <person name="Sone E.D."/>
            <person name="Koren S."/>
            <person name="Silverstein K.A.T."/>
            <person name="Beckman K.B."/>
            <person name="Gohl D.M."/>
        </authorList>
    </citation>
    <scope>NUCLEOTIDE SEQUENCE</scope>
    <source>
        <strain evidence="1">Duluth1</strain>
        <tissue evidence="1">Whole animal</tissue>
    </source>
</reference>
<accession>A0A9D4QYN5</accession>
<dbReference type="EMBL" id="JAIWYP010000003">
    <property type="protein sequence ID" value="KAH3846945.1"/>
    <property type="molecule type" value="Genomic_DNA"/>
</dbReference>
<protein>
    <submittedName>
        <fullName evidence="1">Uncharacterized protein</fullName>
    </submittedName>
</protein>
<comment type="caution">
    <text evidence="1">The sequence shown here is derived from an EMBL/GenBank/DDBJ whole genome shotgun (WGS) entry which is preliminary data.</text>
</comment>
<reference evidence="1" key="2">
    <citation type="submission" date="2020-11" db="EMBL/GenBank/DDBJ databases">
        <authorList>
            <person name="McCartney M.A."/>
            <person name="Auch B."/>
            <person name="Kono T."/>
            <person name="Mallez S."/>
            <person name="Becker A."/>
            <person name="Gohl D.M."/>
            <person name="Silverstein K.A.T."/>
            <person name="Koren S."/>
            <person name="Bechman K.B."/>
            <person name="Herman A."/>
            <person name="Abrahante J.E."/>
            <person name="Garbe J."/>
        </authorList>
    </citation>
    <scope>NUCLEOTIDE SEQUENCE</scope>
    <source>
        <strain evidence="1">Duluth1</strain>
        <tissue evidence="1">Whole animal</tissue>
    </source>
</reference>
<sequence length="174" mass="20410">MLIPFYHAFLTDIENLKLQVIFRKDSAEKEIHEAIRPFENGKAFFMEIRNVDKTWNNSAVFFKYSNTVSNFVDLTIKDRTEGLLHILSDPSQPEDSAQIAFYPPVGFQDWKQIFQWWSNRYGGNVNDANKEEIIFTIKIFNHRTLFLEYFHKDSPMNISATVVSGMLHFQPLPI</sequence>
<dbReference type="AlphaFoldDB" id="A0A9D4QYN5"/>
<evidence type="ECO:0000313" key="2">
    <source>
        <dbReference type="Proteomes" id="UP000828390"/>
    </source>
</evidence>